<dbReference type="AlphaFoldDB" id="A0A1J6IS50"/>
<protein>
    <submittedName>
        <fullName evidence="1">Mitochondrial import receptor subunit tom7-1</fullName>
    </submittedName>
</protein>
<dbReference type="EMBL" id="MJEQ01037187">
    <property type="protein sequence ID" value="OIT03392.1"/>
    <property type="molecule type" value="Genomic_DNA"/>
</dbReference>
<dbReference type="Gramene" id="OIT03392">
    <property type="protein sequence ID" value="OIT03392"/>
    <property type="gene ID" value="A4A49_00658"/>
</dbReference>
<gene>
    <name evidence="1" type="primary">TOM7-1</name>
    <name evidence="1" type="ORF">A4A49_00658</name>
</gene>
<comment type="caution">
    <text evidence="1">The sequence shown here is derived from an EMBL/GenBank/DDBJ whole genome shotgun (WGS) entry which is preliminary data.</text>
</comment>
<name>A0A1J6IS50_NICAT</name>
<proteinExistence type="predicted"/>
<accession>A0A1J6IS50</accession>
<sequence length="83" mass="9381">MGVKSTNNSVEFLDRAEKLREGGLRFRVHAEDDDKWNEAVMGNYFGLLRRPRAPLLYELGHCRHSSVAFIGGCSLLRVLSFGL</sequence>
<organism evidence="1 2">
    <name type="scientific">Nicotiana attenuata</name>
    <name type="common">Coyote tobacco</name>
    <dbReference type="NCBI Taxonomy" id="49451"/>
    <lineage>
        <taxon>Eukaryota</taxon>
        <taxon>Viridiplantae</taxon>
        <taxon>Streptophyta</taxon>
        <taxon>Embryophyta</taxon>
        <taxon>Tracheophyta</taxon>
        <taxon>Spermatophyta</taxon>
        <taxon>Magnoliopsida</taxon>
        <taxon>eudicotyledons</taxon>
        <taxon>Gunneridae</taxon>
        <taxon>Pentapetalae</taxon>
        <taxon>asterids</taxon>
        <taxon>lamiids</taxon>
        <taxon>Solanales</taxon>
        <taxon>Solanaceae</taxon>
        <taxon>Nicotianoideae</taxon>
        <taxon>Nicotianeae</taxon>
        <taxon>Nicotiana</taxon>
    </lineage>
</organism>
<evidence type="ECO:0000313" key="2">
    <source>
        <dbReference type="Proteomes" id="UP000187609"/>
    </source>
</evidence>
<dbReference type="Proteomes" id="UP000187609">
    <property type="component" value="Unassembled WGS sequence"/>
</dbReference>
<keyword evidence="2" id="KW-1185">Reference proteome</keyword>
<reference evidence="1" key="1">
    <citation type="submission" date="2016-11" db="EMBL/GenBank/DDBJ databases">
        <title>The genome of Nicotiana attenuata.</title>
        <authorList>
            <person name="Xu S."/>
            <person name="Brockmoeller T."/>
            <person name="Gaquerel E."/>
            <person name="Navarro A."/>
            <person name="Kuhl H."/>
            <person name="Gase K."/>
            <person name="Ling Z."/>
            <person name="Zhou W."/>
            <person name="Kreitzer C."/>
            <person name="Stanke M."/>
            <person name="Tang H."/>
            <person name="Lyons E."/>
            <person name="Pandey P."/>
            <person name="Pandey S.P."/>
            <person name="Timmermann B."/>
            <person name="Baldwin I.T."/>
        </authorList>
    </citation>
    <scope>NUCLEOTIDE SEQUENCE [LARGE SCALE GENOMIC DNA]</scope>
    <source>
        <strain evidence="1">UT</strain>
    </source>
</reference>
<evidence type="ECO:0000313" key="1">
    <source>
        <dbReference type="EMBL" id="OIT03392.1"/>
    </source>
</evidence>
<keyword evidence="1" id="KW-0675">Receptor</keyword>